<name>A0A1Q2ZVC5_ZYGRO</name>
<keyword evidence="1" id="KW-1133">Transmembrane helix</keyword>
<sequence>MADSSSSTSAFVSSLIFNGCIAAIFTLAFLTLRPKDRRVYEPRTLDDVKTLKDEERTESVPSGYFRWVS</sequence>
<organism evidence="3 4">
    <name type="scientific">Zygosaccharomyces rouxii</name>
    <dbReference type="NCBI Taxonomy" id="4956"/>
    <lineage>
        <taxon>Eukaryota</taxon>
        <taxon>Fungi</taxon>
        <taxon>Dikarya</taxon>
        <taxon>Ascomycota</taxon>
        <taxon>Saccharomycotina</taxon>
        <taxon>Saccharomycetes</taxon>
        <taxon>Saccharomycetales</taxon>
        <taxon>Saccharomycetaceae</taxon>
        <taxon>Zygosaccharomyces</taxon>
    </lineage>
</organism>
<gene>
    <name evidence="3" type="ORF">ZYGR_0H00840</name>
</gene>
<evidence type="ECO:0000313" key="3">
    <source>
        <dbReference type="EMBL" id="GAV47243.1"/>
    </source>
</evidence>
<dbReference type="eggNOG" id="KOG1134">
    <property type="taxonomic scope" value="Eukaryota"/>
</dbReference>
<keyword evidence="1" id="KW-0472">Membrane</keyword>
<evidence type="ECO:0000256" key="1">
    <source>
        <dbReference type="SAM" id="Phobius"/>
    </source>
</evidence>
<accession>A0A1Q2ZVC5</accession>
<comment type="caution">
    <text evidence="3">The sequence shown here is derived from an EMBL/GenBank/DDBJ whole genome shotgun (WGS) entry which is preliminary data.</text>
</comment>
<dbReference type="Proteomes" id="UP000187013">
    <property type="component" value="Unassembled WGS sequence"/>
</dbReference>
<feature type="transmembrane region" description="Helical" evidence="1">
    <location>
        <begin position="12"/>
        <end position="32"/>
    </location>
</feature>
<feature type="domain" description="CSC1/OSCA1-like N-terminal transmembrane" evidence="2">
    <location>
        <begin position="10"/>
        <end position="68"/>
    </location>
</feature>
<evidence type="ECO:0000313" key="4">
    <source>
        <dbReference type="Proteomes" id="UP000187013"/>
    </source>
</evidence>
<dbReference type="InterPro" id="IPR032880">
    <property type="entry name" value="CSC1/OSCA1-like_N"/>
</dbReference>
<reference evidence="3 4" key="1">
    <citation type="submission" date="2016-08" db="EMBL/GenBank/DDBJ databases">
        <title>Draft genome sequence of allopolyploid Zygosaccharomyces rouxii.</title>
        <authorList>
            <person name="Watanabe J."/>
            <person name="Uehara K."/>
            <person name="Mogi Y."/>
            <person name="Tsukioka Y."/>
        </authorList>
    </citation>
    <scope>NUCLEOTIDE SEQUENCE [LARGE SCALE GENOMIC DNA]</scope>
    <source>
        <strain evidence="3 4">NBRC 110957</strain>
    </source>
</reference>
<proteinExistence type="predicted"/>
<protein>
    <recommendedName>
        <fullName evidence="2">CSC1/OSCA1-like N-terminal transmembrane domain-containing protein</fullName>
    </recommendedName>
</protein>
<evidence type="ECO:0000259" key="2">
    <source>
        <dbReference type="Pfam" id="PF13967"/>
    </source>
</evidence>
<keyword evidence="1" id="KW-0812">Transmembrane</keyword>
<dbReference type="Pfam" id="PF13967">
    <property type="entry name" value="RSN1_TM"/>
    <property type="match status" value="1"/>
</dbReference>
<dbReference type="AlphaFoldDB" id="A0A1Q2ZVC5"/>
<dbReference type="EMBL" id="BDGX01000008">
    <property type="protein sequence ID" value="GAV47243.1"/>
    <property type="molecule type" value="Genomic_DNA"/>
</dbReference>